<dbReference type="Proteomes" id="UP000326354">
    <property type="component" value="Chromosome"/>
</dbReference>
<accession>A0A5S9IJM8</accession>
<dbReference type="AlphaFoldDB" id="A0A5S9IJM8"/>
<protein>
    <submittedName>
        <fullName evidence="1">Uncharacterized protein</fullName>
    </submittedName>
</protein>
<organism evidence="1 2">
    <name type="scientific">Uabimicrobium amorphum</name>
    <dbReference type="NCBI Taxonomy" id="2596890"/>
    <lineage>
        <taxon>Bacteria</taxon>
        <taxon>Pseudomonadati</taxon>
        <taxon>Planctomycetota</taxon>
        <taxon>Candidatus Uabimicrobiia</taxon>
        <taxon>Candidatus Uabimicrobiales</taxon>
        <taxon>Candidatus Uabimicrobiaceae</taxon>
        <taxon>Candidatus Uabimicrobium</taxon>
    </lineage>
</organism>
<dbReference type="EMBL" id="AP019860">
    <property type="protein sequence ID" value="BBM82934.1"/>
    <property type="molecule type" value="Genomic_DNA"/>
</dbReference>
<dbReference type="PROSITE" id="PS51257">
    <property type="entry name" value="PROKAR_LIPOPROTEIN"/>
    <property type="match status" value="1"/>
</dbReference>
<evidence type="ECO:0000313" key="2">
    <source>
        <dbReference type="Proteomes" id="UP000326354"/>
    </source>
</evidence>
<keyword evidence="2" id="KW-1185">Reference proteome</keyword>
<evidence type="ECO:0000313" key="1">
    <source>
        <dbReference type="EMBL" id="BBM82934.1"/>
    </source>
</evidence>
<dbReference type="KEGG" id="uam:UABAM_01277"/>
<sequence>MKNLLLLITLSICMIVGCKTTKKDTKPRIVYKKVEKGPKVSAENIIRIAFESPVIAVDGVRAKKVDDPFAVEQERIIKEYPKNSTNDISITFKSSHGEEHVIHGTIKVFDYSEKASDFRTDKAILISPRNDLVYEDIWINGYGRLVASEVVPEDSEETGAELVQIVLGSRKKKSNGVEFHFREGSISSVNDKYTPYNLTFPANSKQNIKLSLDEGLVNVKGQLEIFKGTEYTNLAPVWVDLDSNTQEVLKRNGGEAKIAISVPDEKHLGKRNVIVPIQTEQDPVEEGSKYGTVIGVLNLRQTSE</sequence>
<gene>
    <name evidence="1" type="ORF">UABAM_01277</name>
</gene>
<dbReference type="RefSeq" id="WP_151967159.1">
    <property type="nucleotide sequence ID" value="NZ_AP019860.1"/>
</dbReference>
<proteinExistence type="predicted"/>
<name>A0A5S9IJM8_UABAM</name>
<reference evidence="1 2" key="1">
    <citation type="submission" date="2019-08" db="EMBL/GenBank/DDBJ databases">
        <title>Complete genome sequence of Candidatus Uab amorphum.</title>
        <authorList>
            <person name="Shiratori T."/>
            <person name="Suzuki S."/>
            <person name="Kakizawa Y."/>
            <person name="Ishida K."/>
        </authorList>
    </citation>
    <scope>NUCLEOTIDE SEQUENCE [LARGE SCALE GENOMIC DNA]</scope>
    <source>
        <strain evidence="1 2">SRT547</strain>
    </source>
</reference>